<dbReference type="GO" id="GO:0003941">
    <property type="term" value="F:L-serine ammonia-lyase activity"/>
    <property type="evidence" value="ECO:0007669"/>
    <property type="project" value="TreeGrafter"/>
</dbReference>
<reference evidence="5 6" key="1">
    <citation type="journal article" date="2009" name="Science">
        <title>Green evolution and dynamic adaptations revealed by genomes of the marine picoeukaryotes Micromonas.</title>
        <authorList>
            <person name="Worden A.Z."/>
            <person name="Lee J.H."/>
            <person name="Mock T."/>
            <person name="Rouze P."/>
            <person name="Simmons M.P."/>
            <person name="Aerts A.L."/>
            <person name="Allen A.E."/>
            <person name="Cuvelier M.L."/>
            <person name="Derelle E."/>
            <person name="Everett M.V."/>
            <person name="Foulon E."/>
            <person name="Grimwood J."/>
            <person name="Gundlach H."/>
            <person name="Henrissat B."/>
            <person name="Napoli C."/>
            <person name="McDonald S.M."/>
            <person name="Parker M.S."/>
            <person name="Rombauts S."/>
            <person name="Salamov A."/>
            <person name="Von Dassow P."/>
            <person name="Badger J.H."/>
            <person name="Coutinho P.M."/>
            <person name="Demir E."/>
            <person name="Dubchak I."/>
            <person name="Gentemann C."/>
            <person name="Eikrem W."/>
            <person name="Gready J.E."/>
            <person name="John U."/>
            <person name="Lanier W."/>
            <person name="Lindquist E.A."/>
            <person name="Lucas S."/>
            <person name="Mayer K.F."/>
            <person name="Moreau H."/>
            <person name="Not F."/>
            <person name="Otillar R."/>
            <person name="Panaud O."/>
            <person name="Pangilinan J."/>
            <person name="Paulsen I."/>
            <person name="Piegu B."/>
            <person name="Poliakov A."/>
            <person name="Robbens S."/>
            <person name="Schmutz J."/>
            <person name="Toulza E."/>
            <person name="Wyss T."/>
            <person name="Zelensky A."/>
            <person name="Zhou K."/>
            <person name="Armbrust E.V."/>
            <person name="Bhattacharya D."/>
            <person name="Goodenough U.W."/>
            <person name="Van de Peer Y."/>
            <person name="Grigoriev I.V."/>
        </authorList>
    </citation>
    <scope>NUCLEOTIDE SEQUENCE [LARGE SCALE GENOMIC DNA]</scope>
    <source>
        <strain evidence="6">RCC299 / NOUM17</strain>
    </source>
</reference>
<dbReference type="GO" id="GO:0009097">
    <property type="term" value="P:isoleucine biosynthetic process"/>
    <property type="evidence" value="ECO:0007669"/>
    <property type="project" value="TreeGrafter"/>
</dbReference>
<keyword evidence="3" id="KW-0456">Lyase</keyword>
<sequence>MNACVLSIQAKPALRLRGSKPVARRARVASVTRAVISDPPPIKSATKFTQDWALQGVPKDDEIAGTFVTHLECSLTGEKYKADELHGLADSGKPLLVRYDFQALKGKLTREILASRPPTLWKWREMLPVRKAEDCVTLGEWMTPIVDAPKLAAEAGLEEGGALLVKDEGRLPTGSFKARGLVMAVSMAKELGVTRMAMPTNGNAGAAMSAYCSRCGIETYIFAPEDTPDTNIREMALQGANVWRVNGYIDDCGKIVGGGKEEMNWFDTSTLKEPYRIEGKKTMGLELVEQFGWDDLPDVIMYPTGGGTGLIGMWKAFGELKELGLIKPETKLPKMVAVQATGCAPMVNAYDAGEEFATRVDNAFTRSAMGIRVPAAVGDFLILRAVRESGGWAVAVTDDAIDEGQTEFAKKEGFLLCPEGAATYAAFKKGLANGKIKKTDRVLLFNCATGLKYPMPPSNNDIDRHQPIDYGVIAKGI</sequence>
<keyword evidence="6" id="KW-1185">Reference proteome</keyword>
<dbReference type="GO" id="GO:0030170">
    <property type="term" value="F:pyridoxal phosphate binding"/>
    <property type="evidence" value="ECO:0007669"/>
    <property type="project" value="InterPro"/>
</dbReference>
<protein>
    <recommendedName>
        <fullName evidence="4">Tryptophan synthase beta chain-like PALP domain-containing protein</fullName>
    </recommendedName>
</protein>
<evidence type="ECO:0000256" key="1">
    <source>
        <dbReference type="ARBA" id="ARBA00001933"/>
    </source>
</evidence>
<dbReference type="NCBIfam" id="NF006050">
    <property type="entry name" value="PRK08197.1"/>
    <property type="match status" value="1"/>
</dbReference>
<dbReference type="GO" id="GO:0006565">
    <property type="term" value="P:L-serine catabolic process"/>
    <property type="evidence" value="ECO:0007669"/>
    <property type="project" value="TreeGrafter"/>
</dbReference>
<dbReference type="RefSeq" id="XP_002500052.1">
    <property type="nucleotide sequence ID" value="XM_002500006.1"/>
</dbReference>
<dbReference type="InterPro" id="IPR000634">
    <property type="entry name" value="Ser/Thr_deHydtase_PyrdxlP-BS"/>
</dbReference>
<dbReference type="GO" id="GO:0004794">
    <property type="term" value="F:threonine deaminase activity"/>
    <property type="evidence" value="ECO:0007669"/>
    <property type="project" value="TreeGrafter"/>
</dbReference>
<evidence type="ECO:0000256" key="2">
    <source>
        <dbReference type="ARBA" id="ARBA00022898"/>
    </source>
</evidence>
<dbReference type="eggNOG" id="ENOG502QSQC">
    <property type="taxonomic scope" value="Eukaryota"/>
</dbReference>
<dbReference type="Pfam" id="PF00291">
    <property type="entry name" value="PALP"/>
    <property type="match status" value="1"/>
</dbReference>
<dbReference type="InterPro" id="IPR001926">
    <property type="entry name" value="TrpB-like_PALP"/>
</dbReference>
<dbReference type="GO" id="GO:0006567">
    <property type="term" value="P:L-threonine catabolic process"/>
    <property type="evidence" value="ECO:0007669"/>
    <property type="project" value="TreeGrafter"/>
</dbReference>
<dbReference type="EMBL" id="CP001323">
    <property type="protein sequence ID" value="ACO61310.1"/>
    <property type="molecule type" value="Genomic_DNA"/>
</dbReference>
<dbReference type="InterPro" id="IPR050147">
    <property type="entry name" value="Ser/Thr_Dehydratase"/>
</dbReference>
<dbReference type="PANTHER" id="PTHR48078:SF6">
    <property type="entry name" value="L-THREONINE DEHYDRATASE CATABOLIC TDCB"/>
    <property type="match status" value="1"/>
</dbReference>
<dbReference type="PANTHER" id="PTHR48078">
    <property type="entry name" value="THREONINE DEHYDRATASE, MITOCHONDRIAL-RELATED"/>
    <property type="match status" value="1"/>
</dbReference>
<feature type="domain" description="Tryptophan synthase beta chain-like PALP" evidence="4">
    <location>
        <begin position="136"/>
        <end position="447"/>
    </location>
</feature>
<proteinExistence type="predicted"/>
<dbReference type="InParanoid" id="C1E0J2"/>
<keyword evidence="2" id="KW-0663">Pyridoxal phosphate</keyword>
<dbReference type="OrthoDB" id="7773036at2759"/>
<organism evidence="5 6">
    <name type="scientific">Micromonas commoda (strain RCC299 / NOUM17 / CCMP2709)</name>
    <name type="common">Picoplanktonic green alga</name>
    <dbReference type="NCBI Taxonomy" id="296587"/>
    <lineage>
        <taxon>Eukaryota</taxon>
        <taxon>Viridiplantae</taxon>
        <taxon>Chlorophyta</taxon>
        <taxon>Mamiellophyceae</taxon>
        <taxon>Mamiellales</taxon>
        <taxon>Mamiellaceae</taxon>
        <taxon>Micromonas</taxon>
    </lineage>
</organism>
<dbReference type="GeneID" id="8240765"/>
<evidence type="ECO:0000313" key="6">
    <source>
        <dbReference type="Proteomes" id="UP000002009"/>
    </source>
</evidence>
<evidence type="ECO:0000256" key="3">
    <source>
        <dbReference type="ARBA" id="ARBA00023239"/>
    </source>
</evidence>
<dbReference type="KEGG" id="mis:MICPUN_56171"/>
<dbReference type="Gene3D" id="3.40.50.1100">
    <property type="match status" value="2"/>
</dbReference>
<gene>
    <name evidence="5" type="ORF">MICPUN_56171</name>
</gene>
<dbReference type="SUPFAM" id="SSF53686">
    <property type="entry name" value="Tryptophan synthase beta subunit-like PLP-dependent enzymes"/>
    <property type="match status" value="1"/>
</dbReference>
<dbReference type="AlphaFoldDB" id="C1E0J2"/>
<evidence type="ECO:0000313" key="5">
    <source>
        <dbReference type="EMBL" id="ACO61310.1"/>
    </source>
</evidence>
<dbReference type="CDD" id="cd01563">
    <property type="entry name" value="Thr-synth_1"/>
    <property type="match status" value="1"/>
</dbReference>
<dbReference type="Proteomes" id="UP000002009">
    <property type="component" value="Chromosome 2"/>
</dbReference>
<evidence type="ECO:0000259" key="4">
    <source>
        <dbReference type="Pfam" id="PF00291"/>
    </source>
</evidence>
<comment type="cofactor">
    <cofactor evidence="1">
        <name>pyridoxal 5'-phosphate</name>
        <dbReference type="ChEBI" id="CHEBI:597326"/>
    </cofactor>
</comment>
<dbReference type="PROSITE" id="PS00165">
    <property type="entry name" value="DEHYDRATASE_SER_THR"/>
    <property type="match status" value="1"/>
</dbReference>
<dbReference type="FunFam" id="3.40.50.1100:FF:000055">
    <property type="entry name" value="Threonine synthase"/>
    <property type="match status" value="1"/>
</dbReference>
<name>C1E0J2_MICCC</name>
<accession>C1E0J2</accession>
<dbReference type="InterPro" id="IPR036052">
    <property type="entry name" value="TrpB-like_PALP_sf"/>
</dbReference>